<evidence type="ECO:0000313" key="2">
    <source>
        <dbReference type="Proteomes" id="UP000179047"/>
    </source>
</evidence>
<dbReference type="Pfam" id="PF00702">
    <property type="entry name" value="Hydrolase"/>
    <property type="match status" value="1"/>
</dbReference>
<name>A0A1F8GWB9_9BACT</name>
<dbReference type="Proteomes" id="UP000179047">
    <property type="component" value="Unassembled WGS sequence"/>
</dbReference>
<comment type="caution">
    <text evidence="1">The sequence shown here is derived from an EMBL/GenBank/DDBJ whole genome shotgun (WGS) entry which is preliminary data.</text>
</comment>
<evidence type="ECO:0008006" key="3">
    <source>
        <dbReference type="Google" id="ProtNLM"/>
    </source>
</evidence>
<dbReference type="AlphaFoldDB" id="A0A1F8GWB9"/>
<proteinExistence type="predicted"/>
<evidence type="ECO:0000313" key="1">
    <source>
        <dbReference type="EMBL" id="OGN29702.1"/>
    </source>
</evidence>
<dbReference type="EMBL" id="MGKP01000003">
    <property type="protein sequence ID" value="OGN29702.1"/>
    <property type="molecule type" value="Genomic_DNA"/>
</dbReference>
<organism evidence="1 2">
    <name type="scientific">Candidatus Yanofskybacteria bacterium RIFCSPLOWO2_01_FULL_49_25</name>
    <dbReference type="NCBI Taxonomy" id="1802701"/>
    <lineage>
        <taxon>Bacteria</taxon>
        <taxon>Candidatus Yanofskyibacteriota</taxon>
    </lineage>
</organism>
<accession>A0A1F8GWB9</accession>
<reference evidence="1 2" key="1">
    <citation type="journal article" date="2016" name="Nat. Commun.">
        <title>Thousands of microbial genomes shed light on interconnected biogeochemical processes in an aquifer system.</title>
        <authorList>
            <person name="Anantharaman K."/>
            <person name="Brown C.T."/>
            <person name="Hug L.A."/>
            <person name="Sharon I."/>
            <person name="Castelle C.J."/>
            <person name="Probst A.J."/>
            <person name="Thomas B.C."/>
            <person name="Singh A."/>
            <person name="Wilkins M.J."/>
            <person name="Karaoz U."/>
            <person name="Brodie E.L."/>
            <person name="Williams K.H."/>
            <person name="Hubbard S.S."/>
            <person name="Banfield J.F."/>
        </authorList>
    </citation>
    <scope>NUCLEOTIDE SEQUENCE [LARGE SCALE GENOMIC DNA]</scope>
</reference>
<dbReference type="InterPro" id="IPR023214">
    <property type="entry name" value="HAD_sf"/>
</dbReference>
<dbReference type="STRING" id="1802701.A3A33_04390"/>
<dbReference type="CDD" id="cd01427">
    <property type="entry name" value="HAD_like"/>
    <property type="match status" value="1"/>
</dbReference>
<dbReference type="Gene3D" id="3.40.50.1000">
    <property type="entry name" value="HAD superfamily/HAD-like"/>
    <property type="match status" value="1"/>
</dbReference>
<dbReference type="InterPro" id="IPR036412">
    <property type="entry name" value="HAD-like_sf"/>
</dbReference>
<dbReference type="SUPFAM" id="SSF56784">
    <property type="entry name" value="HAD-like"/>
    <property type="match status" value="1"/>
</dbReference>
<sequence>MALRRIIIFDFNRTLYDPDHRKLFSDVPEVLKIAKSRGYDLYLVSSAMPSRKELVHELGLHDDFAKVIITDSKRDGFESIALEKDIDFRKSFVVGDRVVDEITLGNKLGMQTIWLCAGRFADEMPTEKVEKPIFVIKELKEVLRII</sequence>
<gene>
    <name evidence="1" type="ORF">A3A33_04390</name>
</gene>
<protein>
    <recommendedName>
        <fullName evidence="3">HAD family hydrolase</fullName>
    </recommendedName>
</protein>